<dbReference type="GO" id="GO:0004674">
    <property type="term" value="F:protein serine/threonine kinase activity"/>
    <property type="evidence" value="ECO:0007669"/>
    <property type="project" value="UniProtKB-KW"/>
</dbReference>
<accession>A0A7S0NEX4</accession>
<feature type="domain" description="Protein kinase" evidence="9">
    <location>
        <begin position="141"/>
        <end position="421"/>
    </location>
</feature>
<dbReference type="PROSITE" id="PS00108">
    <property type="entry name" value="PROTEIN_KINASE_ST"/>
    <property type="match status" value="1"/>
</dbReference>
<dbReference type="EMBL" id="HBEO01035890">
    <property type="protein sequence ID" value="CAD8509736.1"/>
    <property type="molecule type" value="Transcribed_RNA"/>
</dbReference>
<comment type="similarity">
    <text evidence="7">Belongs to the protein kinase superfamily.</text>
</comment>
<evidence type="ECO:0000256" key="6">
    <source>
        <dbReference type="PROSITE-ProRule" id="PRU10141"/>
    </source>
</evidence>
<evidence type="ECO:0000256" key="3">
    <source>
        <dbReference type="ARBA" id="ARBA00022741"/>
    </source>
</evidence>
<dbReference type="PROSITE" id="PS50011">
    <property type="entry name" value="PROTEIN_KINASE_DOM"/>
    <property type="match status" value="1"/>
</dbReference>
<proteinExistence type="inferred from homology"/>
<name>A0A7S0NEX4_9CRYP</name>
<evidence type="ECO:0000256" key="4">
    <source>
        <dbReference type="ARBA" id="ARBA00022777"/>
    </source>
</evidence>
<evidence type="ECO:0000256" key="5">
    <source>
        <dbReference type="ARBA" id="ARBA00022840"/>
    </source>
</evidence>
<dbReference type="FunFam" id="3.30.200.20:FF:000315">
    <property type="entry name" value="Calcium-dependent protein kinase 3"/>
    <property type="match status" value="1"/>
</dbReference>
<dbReference type="InterPro" id="IPR000719">
    <property type="entry name" value="Prot_kinase_dom"/>
</dbReference>
<dbReference type="CDD" id="cd05117">
    <property type="entry name" value="STKc_CAMK"/>
    <property type="match status" value="1"/>
</dbReference>
<sequence length="448" mass="50007">MQQSLSVSTRQIVCLLALLHYAQTTFLGQVELEDGHVKCLASRLQRGGLALRSSFLAYRLRGGAPPPLVRTRSVIEKEKQDEGVTKESEPEEDAVAQCKKGDGKTAAIGKSSHVEHDSQHHVPIVIAKRKSTLSSLYDVDFDEKGVLGTGTFSTVRVATHKETGMQYAVKAINLVGIQPQTLVRLRREIQVLRSLNHKNIIQLYEIFEEDGKLFMIMELCTGGELWHFLQRVEIFPNGEKIYYSPQGKVELSEQRVAKIIKGIVEAIHYCHQRHVAHRDLKLENLMLESDDEDADIKLIDFGFSKVFSNSNGMYAILGSPYYVAPEVLRAKAPLDARGGQGYGCACDMWSIGVITFMILCGQAPFDGENDHERLLAVKRGNFTYPPHANLSSEAVEFINALLTVDPNKRLTAKAALSHAWLRQNTKGTSNIFSQLKRFASSLLRWGAE</sequence>
<dbReference type="SMART" id="SM00220">
    <property type="entry name" value="S_TKc"/>
    <property type="match status" value="1"/>
</dbReference>
<evidence type="ECO:0000256" key="8">
    <source>
        <dbReference type="SAM" id="SignalP"/>
    </source>
</evidence>
<dbReference type="Gene3D" id="1.10.510.10">
    <property type="entry name" value="Transferase(Phosphotransferase) domain 1"/>
    <property type="match status" value="1"/>
</dbReference>
<dbReference type="PROSITE" id="PS00107">
    <property type="entry name" value="PROTEIN_KINASE_ATP"/>
    <property type="match status" value="1"/>
</dbReference>
<dbReference type="InterPro" id="IPR011009">
    <property type="entry name" value="Kinase-like_dom_sf"/>
</dbReference>
<dbReference type="PANTHER" id="PTHR24347">
    <property type="entry name" value="SERINE/THREONINE-PROTEIN KINASE"/>
    <property type="match status" value="1"/>
</dbReference>
<evidence type="ECO:0000256" key="2">
    <source>
        <dbReference type="ARBA" id="ARBA00022679"/>
    </source>
</evidence>
<gene>
    <name evidence="10" type="ORF">HPHI1048_LOCUS24356</name>
</gene>
<keyword evidence="2" id="KW-0808">Transferase</keyword>
<feature type="signal peptide" evidence="8">
    <location>
        <begin position="1"/>
        <end position="24"/>
    </location>
</feature>
<dbReference type="Pfam" id="PF00069">
    <property type="entry name" value="Pkinase"/>
    <property type="match status" value="1"/>
</dbReference>
<evidence type="ECO:0000256" key="1">
    <source>
        <dbReference type="ARBA" id="ARBA00022527"/>
    </source>
</evidence>
<keyword evidence="5 6" id="KW-0067">ATP-binding</keyword>
<dbReference type="InterPro" id="IPR008271">
    <property type="entry name" value="Ser/Thr_kinase_AS"/>
</dbReference>
<keyword evidence="1 7" id="KW-0723">Serine/threonine-protein kinase</keyword>
<dbReference type="InterPro" id="IPR017441">
    <property type="entry name" value="Protein_kinase_ATP_BS"/>
</dbReference>
<keyword evidence="3 6" id="KW-0547">Nucleotide-binding</keyword>
<organism evidence="10">
    <name type="scientific">Hanusia phi</name>
    <dbReference type="NCBI Taxonomy" id="3032"/>
    <lineage>
        <taxon>Eukaryota</taxon>
        <taxon>Cryptophyceae</taxon>
        <taxon>Pyrenomonadales</taxon>
        <taxon>Geminigeraceae</taxon>
        <taxon>Hanusia</taxon>
    </lineage>
</organism>
<evidence type="ECO:0000313" key="10">
    <source>
        <dbReference type="EMBL" id="CAD8509736.1"/>
    </source>
</evidence>
<feature type="chain" id="PRO_5031368745" description="Protein kinase domain-containing protein" evidence="8">
    <location>
        <begin position="25"/>
        <end position="448"/>
    </location>
</feature>
<dbReference type="GO" id="GO:0005524">
    <property type="term" value="F:ATP binding"/>
    <property type="evidence" value="ECO:0007669"/>
    <property type="project" value="UniProtKB-UniRule"/>
</dbReference>
<dbReference type="FunFam" id="1.10.510.10:FF:000571">
    <property type="entry name" value="Maternal embryonic leucine zipper kinase"/>
    <property type="match status" value="1"/>
</dbReference>
<evidence type="ECO:0000259" key="9">
    <source>
        <dbReference type="PROSITE" id="PS50011"/>
    </source>
</evidence>
<protein>
    <recommendedName>
        <fullName evidence="9">Protein kinase domain-containing protein</fullName>
    </recommendedName>
</protein>
<feature type="binding site" evidence="6">
    <location>
        <position position="170"/>
    </location>
    <ligand>
        <name>ATP</name>
        <dbReference type="ChEBI" id="CHEBI:30616"/>
    </ligand>
</feature>
<dbReference type="SUPFAM" id="SSF56112">
    <property type="entry name" value="Protein kinase-like (PK-like)"/>
    <property type="match status" value="1"/>
</dbReference>
<dbReference type="AlphaFoldDB" id="A0A7S0NEX4"/>
<reference evidence="10" key="1">
    <citation type="submission" date="2021-01" db="EMBL/GenBank/DDBJ databases">
        <authorList>
            <person name="Corre E."/>
            <person name="Pelletier E."/>
            <person name="Niang G."/>
            <person name="Scheremetjew M."/>
            <person name="Finn R."/>
            <person name="Kale V."/>
            <person name="Holt S."/>
            <person name="Cochrane G."/>
            <person name="Meng A."/>
            <person name="Brown T."/>
            <person name="Cohen L."/>
        </authorList>
    </citation>
    <scope>NUCLEOTIDE SEQUENCE</scope>
    <source>
        <strain evidence="10">CCMP325</strain>
    </source>
</reference>
<keyword evidence="4" id="KW-0418">Kinase</keyword>
<evidence type="ECO:0000256" key="7">
    <source>
        <dbReference type="RuleBase" id="RU000304"/>
    </source>
</evidence>
<keyword evidence="8" id="KW-0732">Signal</keyword>